<dbReference type="Pfam" id="PF13845">
    <property type="entry name" value="Septum_form"/>
    <property type="match status" value="1"/>
</dbReference>
<keyword evidence="6" id="KW-1185">Reference proteome</keyword>
<keyword evidence="2" id="KW-0812">Transmembrane</keyword>
<dbReference type="InterPro" id="IPR026004">
    <property type="entry name" value="Septum_form"/>
</dbReference>
<dbReference type="InterPro" id="IPR025241">
    <property type="entry name" value="DUF4190"/>
</dbReference>
<dbReference type="Pfam" id="PF13828">
    <property type="entry name" value="DUF4190"/>
    <property type="match status" value="1"/>
</dbReference>
<feature type="compositionally biased region" description="Low complexity" evidence="1">
    <location>
        <begin position="38"/>
        <end position="85"/>
    </location>
</feature>
<evidence type="ECO:0000259" key="3">
    <source>
        <dbReference type="Pfam" id="PF13828"/>
    </source>
</evidence>
<feature type="transmembrane region" description="Helical" evidence="2">
    <location>
        <begin position="109"/>
        <end position="133"/>
    </location>
</feature>
<protein>
    <submittedName>
        <fullName evidence="5">DUF4190 domain-containing protein</fullName>
    </submittedName>
</protein>
<evidence type="ECO:0000313" key="5">
    <source>
        <dbReference type="EMBL" id="MFI7588664.1"/>
    </source>
</evidence>
<comment type="caution">
    <text evidence="5">The sequence shown here is derived from an EMBL/GenBank/DDBJ whole genome shotgun (WGS) entry which is preliminary data.</text>
</comment>
<organism evidence="5 6">
    <name type="scientific">Spongisporangium articulatum</name>
    <dbReference type="NCBI Taxonomy" id="3362603"/>
    <lineage>
        <taxon>Bacteria</taxon>
        <taxon>Bacillati</taxon>
        <taxon>Actinomycetota</taxon>
        <taxon>Actinomycetes</taxon>
        <taxon>Kineosporiales</taxon>
        <taxon>Kineosporiaceae</taxon>
        <taxon>Spongisporangium</taxon>
    </lineage>
</organism>
<keyword evidence="2" id="KW-0472">Membrane</keyword>
<sequence>MDDQGGYTPRSTPSGSGGQDPYTQATDPYAPRDPFARPAEQPEPYAQPQYGQPYAAPGAPPAQETGPANGPTTGPTGPQYGQPAQPYAQQYGYAPAYAQPGGDPGRSGFAIAALVFGIIGGVLLSVIFAIVALRDIKRTGKRGRGMAIAGLVLSGLYVLAFAGLIAYVASTSATRADDGTVTDPGSIGVLDLKVGDCLKSFGEGTVTSLDAIPCSQPHGAQAVLEFEFDRTKYPSTYVYAGDAKVAGAAQKGCLKRLPQSILQDDSIGLSFLYPVKETWDTGDRKVTCLVTSGDDGVPLTKSYV</sequence>
<feature type="transmembrane region" description="Helical" evidence="2">
    <location>
        <begin position="145"/>
        <end position="169"/>
    </location>
</feature>
<evidence type="ECO:0000259" key="4">
    <source>
        <dbReference type="Pfam" id="PF13845"/>
    </source>
</evidence>
<feature type="region of interest" description="Disordered" evidence="1">
    <location>
        <begin position="1"/>
        <end position="85"/>
    </location>
</feature>
<accession>A0ABW8AQL8</accession>
<dbReference type="RefSeq" id="WP_398282586.1">
    <property type="nucleotide sequence ID" value="NZ_JBITLV010000005.1"/>
</dbReference>
<evidence type="ECO:0000256" key="1">
    <source>
        <dbReference type="SAM" id="MobiDB-lite"/>
    </source>
</evidence>
<feature type="domain" description="DUF4190" evidence="3">
    <location>
        <begin position="110"/>
        <end position="161"/>
    </location>
</feature>
<evidence type="ECO:0000256" key="2">
    <source>
        <dbReference type="SAM" id="Phobius"/>
    </source>
</evidence>
<name>A0ABW8AQL8_9ACTN</name>
<dbReference type="Proteomes" id="UP001612915">
    <property type="component" value="Unassembled WGS sequence"/>
</dbReference>
<evidence type="ECO:0000313" key="6">
    <source>
        <dbReference type="Proteomes" id="UP001612915"/>
    </source>
</evidence>
<reference evidence="5 6" key="1">
    <citation type="submission" date="2024-10" db="EMBL/GenBank/DDBJ databases">
        <title>The Natural Products Discovery Center: Release of the First 8490 Sequenced Strains for Exploring Actinobacteria Biosynthetic Diversity.</title>
        <authorList>
            <person name="Kalkreuter E."/>
            <person name="Kautsar S.A."/>
            <person name="Yang D."/>
            <person name="Bader C.D."/>
            <person name="Teijaro C.N."/>
            <person name="Fluegel L."/>
            <person name="Davis C.M."/>
            <person name="Simpson J.R."/>
            <person name="Lauterbach L."/>
            <person name="Steele A.D."/>
            <person name="Gui C."/>
            <person name="Meng S."/>
            <person name="Li G."/>
            <person name="Viehrig K."/>
            <person name="Ye F."/>
            <person name="Su P."/>
            <person name="Kiefer A.F."/>
            <person name="Nichols A."/>
            <person name="Cepeda A.J."/>
            <person name="Yan W."/>
            <person name="Fan B."/>
            <person name="Jiang Y."/>
            <person name="Adhikari A."/>
            <person name="Zheng C.-J."/>
            <person name="Schuster L."/>
            <person name="Cowan T.M."/>
            <person name="Smanski M.J."/>
            <person name="Chevrette M.G."/>
            <person name="De Carvalho L.P.S."/>
            <person name="Shen B."/>
        </authorList>
    </citation>
    <scope>NUCLEOTIDE SEQUENCE [LARGE SCALE GENOMIC DNA]</scope>
    <source>
        <strain evidence="5 6">NPDC049639</strain>
    </source>
</reference>
<proteinExistence type="predicted"/>
<feature type="domain" description="Septum formation-related" evidence="4">
    <location>
        <begin position="195"/>
        <end position="296"/>
    </location>
</feature>
<dbReference type="EMBL" id="JBITLV010000005">
    <property type="protein sequence ID" value="MFI7588664.1"/>
    <property type="molecule type" value="Genomic_DNA"/>
</dbReference>
<gene>
    <name evidence="5" type="ORF">ACIB24_16455</name>
</gene>
<keyword evidence="2" id="KW-1133">Transmembrane helix</keyword>